<organism evidence="3 4">
    <name type="scientific">Caligus rogercresseyi</name>
    <name type="common">Sea louse</name>
    <dbReference type="NCBI Taxonomy" id="217165"/>
    <lineage>
        <taxon>Eukaryota</taxon>
        <taxon>Metazoa</taxon>
        <taxon>Ecdysozoa</taxon>
        <taxon>Arthropoda</taxon>
        <taxon>Crustacea</taxon>
        <taxon>Multicrustacea</taxon>
        <taxon>Hexanauplia</taxon>
        <taxon>Copepoda</taxon>
        <taxon>Siphonostomatoida</taxon>
        <taxon>Caligidae</taxon>
        <taxon>Caligus</taxon>
    </lineage>
</organism>
<keyword evidence="2" id="KW-0472">Membrane</keyword>
<dbReference type="Proteomes" id="UP000595437">
    <property type="component" value="Chromosome 3"/>
</dbReference>
<dbReference type="EMBL" id="CP045892">
    <property type="protein sequence ID" value="QQP53159.1"/>
    <property type="molecule type" value="Genomic_DNA"/>
</dbReference>
<accession>A0A7T8KC40</accession>
<feature type="region of interest" description="Disordered" evidence="1">
    <location>
        <begin position="1"/>
        <end position="23"/>
    </location>
</feature>
<keyword evidence="2" id="KW-0812">Transmembrane</keyword>
<gene>
    <name evidence="3" type="ORF">FKW44_005527</name>
</gene>
<evidence type="ECO:0000256" key="2">
    <source>
        <dbReference type="SAM" id="Phobius"/>
    </source>
</evidence>
<evidence type="ECO:0000256" key="1">
    <source>
        <dbReference type="SAM" id="MobiDB-lite"/>
    </source>
</evidence>
<protein>
    <submittedName>
        <fullName evidence="3">Uncharacterized protein</fullName>
    </submittedName>
</protein>
<proteinExistence type="predicted"/>
<reference evidence="4" key="1">
    <citation type="submission" date="2021-01" db="EMBL/GenBank/DDBJ databases">
        <title>Caligus Genome Assembly.</title>
        <authorList>
            <person name="Gallardo-Escarate C."/>
        </authorList>
    </citation>
    <scope>NUCLEOTIDE SEQUENCE [LARGE SCALE GENOMIC DNA]</scope>
</reference>
<feature type="transmembrane region" description="Helical" evidence="2">
    <location>
        <begin position="43"/>
        <end position="64"/>
    </location>
</feature>
<sequence length="65" mass="7523">MANLPSSYISSSTDELSSKRSRRPLPSLRRDWRLLIRSQNKWLDIWLMSTLLFTLILGLGISMIS</sequence>
<dbReference type="AlphaFoldDB" id="A0A7T8KC40"/>
<name>A0A7T8KC40_CALRO</name>
<keyword evidence="4" id="KW-1185">Reference proteome</keyword>
<evidence type="ECO:0000313" key="4">
    <source>
        <dbReference type="Proteomes" id="UP000595437"/>
    </source>
</evidence>
<evidence type="ECO:0000313" key="3">
    <source>
        <dbReference type="EMBL" id="QQP53159.1"/>
    </source>
</evidence>
<feature type="compositionally biased region" description="Polar residues" evidence="1">
    <location>
        <begin position="1"/>
        <end position="15"/>
    </location>
</feature>
<keyword evidence="2" id="KW-1133">Transmembrane helix</keyword>